<dbReference type="InterPro" id="IPR038973">
    <property type="entry name" value="MutL/Mlh/Pms-like"/>
</dbReference>
<dbReference type="InterPro" id="IPR042121">
    <property type="entry name" value="MutL_C_regsub"/>
</dbReference>
<dbReference type="InterPro" id="IPR014762">
    <property type="entry name" value="DNA_mismatch_repair_CS"/>
</dbReference>
<dbReference type="SUPFAM" id="SSF54211">
    <property type="entry name" value="Ribosomal protein S5 domain 2-like"/>
    <property type="match status" value="1"/>
</dbReference>
<dbReference type="InterPro" id="IPR020667">
    <property type="entry name" value="DNA_mismatch_repair_MutL"/>
</dbReference>
<comment type="function">
    <text evidence="4">This protein is involved in the repair of mismatches in DNA. It is required for dam-dependent methyl-directed DNA mismatch repair. May act as a 'molecular matchmaker', a protein that promotes the formation of a stable complex between two or more DNA-binding proteins in an ATP-dependent manner without itself being part of a final effector complex.</text>
</comment>
<evidence type="ECO:0000256" key="4">
    <source>
        <dbReference type="HAMAP-Rule" id="MF_00149"/>
    </source>
</evidence>
<dbReference type="Pfam" id="PF08676">
    <property type="entry name" value="MutL_C"/>
    <property type="match status" value="1"/>
</dbReference>
<dbReference type="InterPro" id="IPR014721">
    <property type="entry name" value="Ribsml_uS5_D2-typ_fold_subgr"/>
</dbReference>
<dbReference type="CDD" id="cd00782">
    <property type="entry name" value="MutL_Trans"/>
    <property type="match status" value="1"/>
</dbReference>
<evidence type="ECO:0000313" key="9">
    <source>
        <dbReference type="Proteomes" id="UP001257060"/>
    </source>
</evidence>
<evidence type="ECO:0000256" key="5">
    <source>
        <dbReference type="SAM" id="MobiDB-lite"/>
    </source>
</evidence>
<protein>
    <recommendedName>
        <fullName evidence="4">DNA mismatch repair protein MutL</fullName>
    </recommendedName>
</protein>
<dbReference type="InterPro" id="IPR042120">
    <property type="entry name" value="MutL_C_dimsub"/>
</dbReference>
<dbReference type="PANTHER" id="PTHR10073:SF12">
    <property type="entry name" value="DNA MISMATCH REPAIR PROTEIN MLH1"/>
    <property type="match status" value="1"/>
</dbReference>
<feature type="compositionally biased region" description="Low complexity" evidence="5">
    <location>
        <begin position="457"/>
        <end position="474"/>
    </location>
</feature>
<keyword evidence="8" id="KW-0378">Hydrolase</keyword>
<dbReference type="Gene3D" id="3.30.565.10">
    <property type="entry name" value="Histidine kinase-like ATPase, C-terminal domain"/>
    <property type="match status" value="1"/>
</dbReference>
<feature type="compositionally biased region" description="Acidic residues" evidence="5">
    <location>
        <begin position="415"/>
        <end position="428"/>
    </location>
</feature>
<gene>
    <name evidence="4 8" type="primary">mutL</name>
    <name evidence="8" type="ORF">NDI76_03620</name>
</gene>
<dbReference type="Gene3D" id="3.30.1540.20">
    <property type="entry name" value="MutL, C-terminal domain, dimerisation subdomain"/>
    <property type="match status" value="1"/>
</dbReference>
<comment type="caution">
    <text evidence="8">The sequence shown here is derived from an EMBL/GenBank/DDBJ whole genome shotgun (WGS) entry which is preliminary data.</text>
</comment>
<dbReference type="SMART" id="SM01340">
    <property type="entry name" value="DNA_mis_repair"/>
    <property type="match status" value="1"/>
</dbReference>
<proteinExistence type="inferred from homology"/>
<evidence type="ECO:0000313" key="8">
    <source>
        <dbReference type="EMBL" id="MDS0297821.1"/>
    </source>
</evidence>
<evidence type="ECO:0000259" key="7">
    <source>
        <dbReference type="SMART" id="SM01340"/>
    </source>
</evidence>
<dbReference type="InterPro" id="IPR037198">
    <property type="entry name" value="MutL_C_sf"/>
</dbReference>
<sequence length="738" mass="78384">MSDGGEGRPAIRALDDRTVRQIAAGEVVERPASVVKELVENSLDADANRISIAVDAGGTEGVRVRDDGVGMDRDDVKMAVEEHTTSKISDVSDLEAGVGTLGFRGEALHTIGAVSRLTLRSKPRGGDGAGTELRVEGGEVTDLRPAGCPAGTVVEVEDLFYNTPARRKFLKTTATEFDHVNTVATQYALANPDVALSLEHDDREVFATEGRGSLESTVLSVYGREVAESMVRVDAEPDAGPVESVTGLVSHPETTRSGRDYLSTFVNGRYVTDRLLREAVLDAYGGQLASDRYPFAVLFVDVPRETVDVNVHPRKMEVRWDHESGVKSAVESAVESALLAEGLVRSSAPRGRSAPDEVEPVPEAPETEARGGKGHSPQPPSSGARSGESETTSRDDGSETGPGELAGSDRPNGEGEADGETDVTDDEAWSVSAGRTRSRPERAPETPSASVEDDSATPRTTSESPPSSGDDPSPTAAKATQSSLDGASTDAESGDATGTEDARDGSDRSRRLGAPTVQRDLSGEAATLEPEFDSLPPMRVLGQLHDTYVVAETADGMVLVDQHAADERVNYERLQEELAGDVATQALADPVGVELTAREAALFEEYREALSETGFRAERTDERTVEVRSVPAVFAEALRPELLRDALTAFVSEGESGGRETVDAVADELLADLACYPSVTGNTSLTEGSVVDLLSTLDDCENPYACPHGRPVLIELSGDELADRFERDYPGHGGRRAE</sequence>
<keyword evidence="3 4" id="KW-0234">DNA repair</keyword>
<dbReference type="EMBL" id="JAMQOP010000001">
    <property type="protein sequence ID" value="MDS0297821.1"/>
    <property type="molecule type" value="Genomic_DNA"/>
</dbReference>
<dbReference type="Proteomes" id="UP001257060">
    <property type="component" value="Unassembled WGS sequence"/>
</dbReference>
<keyword evidence="9" id="KW-1185">Reference proteome</keyword>
<dbReference type="HAMAP" id="MF_00149">
    <property type="entry name" value="DNA_mis_repair"/>
    <property type="match status" value="1"/>
</dbReference>
<accession>A0ABU2GAI7</accession>
<dbReference type="Gene3D" id="3.30.230.10">
    <property type="match status" value="1"/>
</dbReference>
<dbReference type="Pfam" id="PF13589">
    <property type="entry name" value="HATPase_c_3"/>
    <property type="match status" value="1"/>
</dbReference>
<dbReference type="InterPro" id="IPR002099">
    <property type="entry name" value="MutL/Mlh/PMS"/>
</dbReference>
<evidence type="ECO:0000256" key="2">
    <source>
        <dbReference type="ARBA" id="ARBA00022763"/>
    </source>
</evidence>
<dbReference type="InterPro" id="IPR020568">
    <property type="entry name" value="Ribosomal_Su5_D2-typ_SF"/>
</dbReference>
<dbReference type="NCBIfam" id="TIGR00585">
    <property type="entry name" value="mutl"/>
    <property type="match status" value="1"/>
</dbReference>
<dbReference type="SUPFAM" id="SSF118116">
    <property type="entry name" value="DNA mismatch repair protein MutL"/>
    <property type="match status" value="1"/>
</dbReference>
<keyword evidence="8" id="KW-0255">Endonuclease</keyword>
<keyword evidence="2 4" id="KW-0227">DNA damage</keyword>
<feature type="domain" description="DNA mismatch repair protein S5" evidence="7">
    <location>
        <begin position="218"/>
        <end position="339"/>
    </location>
</feature>
<evidence type="ECO:0000256" key="1">
    <source>
        <dbReference type="ARBA" id="ARBA00006082"/>
    </source>
</evidence>
<evidence type="ECO:0000256" key="3">
    <source>
        <dbReference type="ARBA" id="ARBA00023204"/>
    </source>
</evidence>
<reference evidence="8 9" key="1">
    <citation type="submission" date="2022-06" db="EMBL/GenBank/DDBJ databases">
        <title>Halogeometricum sp. a new haloarchaeum isolate from saline soil.</title>
        <authorList>
            <person name="Strakova D."/>
            <person name="Galisteo C."/>
            <person name="Sanchez-Porro C."/>
            <person name="Ventosa A."/>
        </authorList>
    </citation>
    <scope>NUCLEOTIDE SEQUENCE [LARGE SCALE GENOMIC DNA]</scope>
    <source>
        <strain evidence="8 9">S1BR25-6</strain>
    </source>
</reference>
<feature type="compositionally biased region" description="Basic and acidic residues" evidence="5">
    <location>
        <begin position="500"/>
        <end position="510"/>
    </location>
</feature>
<name>A0ABU2GAI7_9EURY</name>
<keyword evidence="8" id="KW-0540">Nuclease</keyword>
<feature type="region of interest" description="Disordered" evidence="5">
    <location>
        <begin position="346"/>
        <end position="530"/>
    </location>
</feature>
<dbReference type="CDD" id="cd16926">
    <property type="entry name" value="HATPase_MutL-MLH-PMS-like"/>
    <property type="match status" value="1"/>
</dbReference>
<dbReference type="InterPro" id="IPR013507">
    <property type="entry name" value="DNA_mismatch_S5_2-like"/>
</dbReference>
<dbReference type="Gene3D" id="3.30.1370.100">
    <property type="entry name" value="MutL, C-terminal domain, regulatory subdomain"/>
    <property type="match status" value="1"/>
</dbReference>
<dbReference type="InterPro" id="IPR014790">
    <property type="entry name" value="MutL_C"/>
</dbReference>
<feature type="domain" description="MutL C-terminal dimerisation" evidence="6">
    <location>
        <begin position="540"/>
        <end position="685"/>
    </location>
</feature>
<evidence type="ECO:0000259" key="6">
    <source>
        <dbReference type="SMART" id="SM00853"/>
    </source>
</evidence>
<dbReference type="SUPFAM" id="SSF55874">
    <property type="entry name" value="ATPase domain of HSP90 chaperone/DNA topoisomerase II/histidine kinase"/>
    <property type="match status" value="1"/>
</dbReference>
<dbReference type="InterPro" id="IPR036890">
    <property type="entry name" value="HATPase_C_sf"/>
</dbReference>
<comment type="similarity">
    <text evidence="1 4">Belongs to the DNA mismatch repair MutL/HexB family.</text>
</comment>
<dbReference type="PANTHER" id="PTHR10073">
    <property type="entry name" value="DNA MISMATCH REPAIR PROTEIN MLH, PMS, MUTL"/>
    <property type="match status" value="1"/>
</dbReference>
<dbReference type="Pfam" id="PF01119">
    <property type="entry name" value="DNA_mis_repair"/>
    <property type="match status" value="1"/>
</dbReference>
<organism evidence="8 9">
    <name type="scientific">Halogeometricum salsisoli</name>
    <dbReference type="NCBI Taxonomy" id="2950536"/>
    <lineage>
        <taxon>Archaea</taxon>
        <taxon>Methanobacteriati</taxon>
        <taxon>Methanobacteriota</taxon>
        <taxon>Stenosarchaea group</taxon>
        <taxon>Halobacteria</taxon>
        <taxon>Halobacteriales</taxon>
        <taxon>Haloferacaceae</taxon>
        <taxon>Halogeometricum</taxon>
    </lineage>
</organism>
<feature type="compositionally biased region" description="Basic and acidic residues" evidence="5">
    <location>
        <begin position="387"/>
        <end position="397"/>
    </location>
</feature>
<dbReference type="GO" id="GO:0004519">
    <property type="term" value="F:endonuclease activity"/>
    <property type="evidence" value="ECO:0007669"/>
    <property type="project" value="UniProtKB-KW"/>
</dbReference>
<dbReference type="PROSITE" id="PS00058">
    <property type="entry name" value="DNA_MISMATCH_REPAIR_1"/>
    <property type="match status" value="1"/>
</dbReference>
<dbReference type="SMART" id="SM00853">
    <property type="entry name" value="MutL_C"/>
    <property type="match status" value="1"/>
</dbReference>
<dbReference type="RefSeq" id="WP_310922650.1">
    <property type="nucleotide sequence ID" value="NZ_JAMQOP010000001.1"/>
</dbReference>